<keyword evidence="2" id="KW-1185">Reference proteome</keyword>
<reference evidence="1" key="2">
    <citation type="journal article" date="2022" name="New Phytol.">
        <title>Evolutionary transition to the ectomycorrhizal habit in the genomes of a hyperdiverse lineage of mushroom-forming fungi.</title>
        <authorList>
            <person name="Looney B."/>
            <person name="Miyauchi S."/>
            <person name="Morin E."/>
            <person name="Drula E."/>
            <person name="Courty P.E."/>
            <person name="Kohler A."/>
            <person name="Kuo A."/>
            <person name="LaButti K."/>
            <person name="Pangilinan J."/>
            <person name="Lipzen A."/>
            <person name="Riley R."/>
            <person name="Andreopoulos W."/>
            <person name="He G."/>
            <person name="Johnson J."/>
            <person name="Nolan M."/>
            <person name="Tritt A."/>
            <person name="Barry K.W."/>
            <person name="Grigoriev I.V."/>
            <person name="Nagy L.G."/>
            <person name="Hibbett D."/>
            <person name="Henrissat B."/>
            <person name="Matheny P.B."/>
            <person name="Labbe J."/>
            <person name="Martin F.M."/>
        </authorList>
    </citation>
    <scope>NUCLEOTIDE SEQUENCE</scope>
    <source>
        <strain evidence="1">FP105234-sp</strain>
    </source>
</reference>
<reference evidence="1" key="1">
    <citation type="submission" date="2021-02" db="EMBL/GenBank/DDBJ databases">
        <authorList>
            <consortium name="DOE Joint Genome Institute"/>
            <person name="Ahrendt S."/>
            <person name="Looney B.P."/>
            <person name="Miyauchi S."/>
            <person name="Morin E."/>
            <person name="Drula E."/>
            <person name="Courty P.E."/>
            <person name="Chicoki N."/>
            <person name="Fauchery L."/>
            <person name="Kohler A."/>
            <person name="Kuo A."/>
            <person name="Labutti K."/>
            <person name="Pangilinan J."/>
            <person name="Lipzen A."/>
            <person name="Riley R."/>
            <person name="Andreopoulos W."/>
            <person name="He G."/>
            <person name="Johnson J."/>
            <person name="Barry K.W."/>
            <person name="Grigoriev I.V."/>
            <person name="Nagy L."/>
            <person name="Hibbett D."/>
            <person name="Henrissat B."/>
            <person name="Matheny P.B."/>
            <person name="Labbe J."/>
            <person name="Martin F."/>
        </authorList>
    </citation>
    <scope>NUCLEOTIDE SEQUENCE</scope>
    <source>
        <strain evidence="1">FP105234-sp</strain>
    </source>
</reference>
<comment type="caution">
    <text evidence="1">The sequence shown here is derived from an EMBL/GenBank/DDBJ whole genome shotgun (WGS) entry which is preliminary data.</text>
</comment>
<protein>
    <submittedName>
        <fullName evidence="1">Uncharacterized protein</fullName>
    </submittedName>
</protein>
<organism evidence="1 2">
    <name type="scientific">Auriscalpium vulgare</name>
    <dbReference type="NCBI Taxonomy" id="40419"/>
    <lineage>
        <taxon>Eukaryota</taxon>
        <taxon>Fungi</taxon>
        <taxon>Dikarya</taxon>
        <taxon>Basidiomycota</taxon>
        <taxon>Agaricomycotina</taxon>
        <taxon>Agaricomycetes</taxon>
        <taxon>Russulales</taxon>
        <taxon>Auriscalpiaceae</taxon>
        <taxon>Auriscalpium</taxon>
    </lineage>
</organism>
<proteinExistence type="predicted"/>
<dbReference type="Proteomes" id="UP000814033">
    <property type="component" value="Unassembled WGS sequence"/>
</dbReference>
<evidence type="ECO:0000313" key="2">
    <source>
        <dbReference type="Proteomes" id="UP000814033"/>
    </source>
</evidence>
<name>A0ACB8S3Z9_9AGAM</name>
<accession>A0ACB8S3Z9</accession>
<evidence type="ECO:0000313" key="1">
    <source>
        <dbReference type="EMBL" id="KAI0050832.1"/>
    </source>
</evidence>
<dbReference type="EMBL" id="MU275858">
    <property type="protein sequence ID" value="KAI0050832.1"/>
    <property type="molecule type" value="Genomic_DNA"/>
</dbReference>
<gene>
    <name evidence="1" type="ORF">FA95DRAFT_528934</name>
</gene>
<sequence>MTTPCWTLGPLRPREILRTWRIHTARRSDVPVVEAKPDKVSQRRLIYSSCISCAAHLGAPNFGSGKPQELRPYEVPRVPGSSIDFEVTTLPRVRVPEVKSPPATPRALHTGMAKLALERCARRKRASRHLLLRCLRLISRLRVRLPYLELTCRNAASQPNKRAVHMSAGLPLLQRPSGPAIVVCPQQRLV</sequence>